<dbReference type="AlphaFoldDB" id="A0A6G4X9P1"/>
<sequence>MSGGLLAALAGGGAVAAVLLLNPPESRDGAGGAGPSLAEGAERPSGGLRTSAADSDGSGGPTGSGSSRGSSGRSLPPAPDGYRTVDDPLGFRMAVPKGFTRSLEPPRVFYYSEGKRFRIGVLIQDQEPGGALGVMRKDHREAPDHYPGYRDGKVGARQHRGFPGARWEFTWDGGPGDGGPRHTYDQSWDEAGKMYDVWVSSPLPEVSEGKGHFDTALRTFVRTRPR</sequence>
<gene>
    <name evidence="2" type="ORF">G5C65_37735</name>
</gene>
<dbReference type="EMBL" id="JAAKZZ010001028">
    <property type="protein sequence ID" value="NGO73963.1"/>
    <property type="molecule type" value="Genomic_DNA"/>
</dbReference>
<feature type="region of interest" description="Disordered" evidence="1">
    <location>
        <begin position="23"/>
        <end position="87"/>
    </location>
</feature>
<accession>A0A6G4X9P1</accession>
<evidence type="ECO:0000256" key="1">
    <source>
        <dbReference type="SAM" id="MobiDB-lite"/>
    </source>
</evidence>
<comment type="caution">
    <text evidence="2">The sequence shown here is derived from an EMBL/GenBank/DDBJ whole genome shotgun (WGS) entry which is preliminary data.</text>
</comment>
<evidence type="ECO:0000313" key="3">
    <source>
        <dbReference type="Proteomes" id="UP000477722"/>
    </source>
</evidence>
<name>A0A6G4X9P1_9ACTN</name>
<evidence type="ECO:0000313" key="2">
    <source>
        <dbReference type="EMBL" id="NGO73963.1"/>
    </source>
</evidence>
<dbReference type="Proteomes" id="UP000477722">
    <property type="component" value="Unassembled WGS sequence"/>
</dbReference>
<feature type="compositionally biased region" description="Low complexity" evidence="1">
    <location>
        <begin position="64"/>
        <end position="74"/>
    </location>
</feature>
<keyword evidence="3" id="KW-1185">Reference proteome</keyword>
<organism evidence="2 3">
    <name type="scientific">Streptomyces boncukensis</name>
    <dbReference type="NCBI Taxonomy" id="2711219"/>
    <lineage>
        <taxon>Bacteria</taxon>
        <taxon>Bacillati</taxon>
        <taxon>Actinomycetota</taxon>
        <taxon>Actinomycetes</taxon>
        <taxon>Kitasatosporales</taxon>
        <taxon>Streptomycetaceae</taxon>
        <taxon>Streptomyces</taxon>
    </lineage>
</organism>
<protein>
    <submittedName>
        <fullName evidence="2">Uncharacterized protein</fullName>
    </submittedName>
</protein>
<reference evidence="2 3" key="1">
    <citation type="submission" date="2020-02" db="EMBL/GenBank/DDBJ databases">
        <title>Whole-genome analyses of novel actinobacteria.</title>
        <authorList>
            <person name="Sahin N."/>
            <person name="Tatar D."/>
        </authorList>
    </citation>
    <scope>NUCLEOTIDE SEQUENCE [LARGE SCALE GENOMIC DNA]</scope>
    <source>
        <strain evidence="2 3">SB3404</strain>
    </source>
</reference>
<proteinExistence type="predicted"/>